<evidence type="ECO:0000313" key="8">
    <source>
        <dbReference type="Proteomes" id="UP000594262"/>
    </source>
</evidence>
<organism evidence="7 8">
    <name type="scientific">Clytia hemisphaerica</name>
    <dbReference type="NCBI Taxonomy" id="252671"/>
    <lineage>
        <taxon>Eukaryota</taxon>
        <taxon>Metazoa</taxon>
        <taxon>Cnidaria</taxon>
        <taxon>Hydrozoa</taxon>
        <taxon>Hydroidolina</taxon>
        <taxon>Leptothecata</taxon>
        <taxon>Obeliida</taxon>
        <taxon>Clytiidae</taxon>
        <taxon>Clytia</taxon>
    </lineage>
</organism>
<evidence type="ECO:0000256" key="4">
    <source>
        <dbReference type="ARBA" id="ARBA00023136"/>
    </source>
</evidence>
<feature type="signal peptide" evidence="6">
    <location>
        <begin position="1"/>
        <end position="20"/>
    </location>
</feature>
<keyword evidence="2 5" id="KW-0812">Transmembrane</keyword>
<evidence type="ECO:0000313" key="7">
    <source>
        <dbReference type="EnsemblMetazoa" id="CLYHEMP003588.1"/>
    </source>
</evidence>
<keyword evidence="8" id="KW-1185">Reference proteome</keyword>
<dbReference type="Proteomes" id="UP000594262">
    <property type="component" value="Unplaced"/>
</dbReference>
<dbReference type="InterPro" id="IPR050579">
    <property type="entry name" value="PMP-22/EMP/MP20-like"/>
</dbReference>
<dbReference type="Pfam" id="PF00822">
    <property type="entry name" value="PMP22_Claudin"/>
    <property type="match status" value="1"/>
</dbReference>
<evidence type="ECO:0000256" key="5">
    <source>
        <dbReference type="SAM" id="Phobius"/>
    </source>
</evidence>
<evidence type="ECO:0008006" key="9">
    <source>
        <dbReference type="Google" id="ProtNLM"/>
    </source>
</evidence>
<accession>A0A7M5US10</accession>
<reference evidence="7" key="1">
    <citation type="submission" date="2021-01" db="UniProtKB">
        <authorList>
            <consortium name="EnsemblMetazoa"/>
        </authorList>
    </citation>
    <scope>IDENTIFICATION</scope>
</reference>
<proteinExistence type="predicted"/>
<protein>
    <recommendedName>
        <fullName evidence="9">Cnidarian restricted protein</fullName>
    </recommendedName>
</protein>
<dbReference type="InterPro" id="IPR004031">
    <property type="entry name" value="PMP22/EMP/MP20/Claudin"/>
</dbReference>
<keyword evidence="4 5" id="KW-0472">Membrane</keyword>
<dbReference type="AlphaFoldDB" id="A0A7M5US10"/>
<dbReference type="Gene3D" id="1.20.140.150">
    <property type="match status" value="1"/>
</dbReference>
<feature type="transmembrane region" description="Helical" evidence="5">
    <location>
        <begin position="81"/>
        <end position="101"/>
    </location>
</feature>
<dbReference type="PANTHER" id="PTHR10671:SF108">
    <property type="entry name" value="CLAUDIN FAMILY PROTEIN-RELATED"/>
    <property type="match status" value="1"/>
</dbReference>
<evidence type="ECO:0000256" key="1">
    <source>
        <dbReference type="ARBA" id="ARBA00004141"/>
    </source>
</evidence>
<dbReference type="GO" id="GO:0005886">
    <property type="term" value="C:plasma membrane"/>
    <property type="evidence" value="ECO:0007669"/>
    <property type="project" value="TreeGrafter"/>
</dbReference>
<keyword evidence="6" id="KW-0732">Signal</keyword>
<evidence type="ECO:0000256" key="2">
    <source>
        <dbReference type="ARBA" id="ARBA00022692"/>
    </source>
</evidence>
<dbReference type="EnsemblMetazoa" id="CLYHEMT003588.1">
    <property type="protein sequence ID" value="CLYHEMP003588.1"/>
    <property type="gene ID" value="CLYHEMG003588"/>
</dbReference>
<sequence length="183" mass="20594">MYRVVIFIGCLTAFILQTASISGQAWLQVEYRNFVVDIGLWRFCCSEIKLINPDANIEKVTHTMCSDIDNLSHMIKAVQTFMVIAIFSSAIATCLAGYAIYSDNCIRMALIFLTVSMIFCLTAMLVFTVNHEQHSKSVDESPTLKTLIKIWSKYGWCFAFGWLTIMDMSFTICCGGLANCTDK</sequence>
<feature type="transmembrane region" description="Helical" evidence="5">
    <location>
        <begin position="150"/>
        <end position="178"/>
    </location>
</feature>
<evidence type="ECO:0000256" key="6">
    <source>
        <dbReference type="SAM" id="SignalP"/>
    </source>
</evidence>
<name>A0A7M5US10_9CNID</name>
<keyword evidence="3 5" id="KW-1133">Transmembrane helix</keyword>
<evidence type="ECO:0000256" key="3">
    <source>
        <dbReference type="ARBA" id="ARBA00022989"/>
    </source>
</evidence>
<comment type="subcellular location">
    <subcellularLocation>
        <location evidence="1">Membrane</location>
        <topology evidence="1">Multi-pass membrane protein</topology>
    </subcellularLocation>
</comment>
<feature type="chain" id="PRO_5029781561" description="Cnidarian restricted protein" evidence="6">
    <location>
        <begin position="21"/>
        <end position="183"/>
    </location>
</feature>
<feature type="transmembrane region" description="Helical" evidence="5">
    <location>
        <begin position="108"/>
        <end position="130"/>
    </location>
</feature>
<dbReference type="PANTHER" id="PTHR10671">
    <property type="entry name" value="EPITHELIAL MEMBRANE PROTEIN-RELATED"/>
    <property type="match status" value="1"/>
</dbReference>